<keyword evidence="6" id="KW-0547">Nucleotide-binding</keyword>
<dbReference type="Proteomes" id="UP000244334">
    <property type="component" value="Unassembled WGS sequence"/>
</dbReference>
<evidence type="ECO:0000256" key="1">
    <source>
        <dbReference type="ARBA" id="ARBA00004651"/>
    </source>
</evidence>
<dbReference type="InterPro" id="IPR036640">
    <property type="entry name" value="ABC1_TM_sf"/>
</dbReference>
<evidence type="ECO:0000313" key="8">
    <source>
        <dbReference type="Proteomes" id="UP000244334"/>
    </source>
</evidence>
<dbReference type="EMBL" id="MAYS01000393">
    <property type="protein sequence ID" value="OFC61453.1"/>
    <property type="molecule type" value="Genomic_DNA"/>
</dbReference>
<dbReference type="AlphaFoldDB" id="A0A1E7YY69"/>
<evidence type="ECO:0000313" key="6">
    <source>
        <dbReference type="EMBL" id="RAP71630.1"/>
    </source>
</evidence>
<keyword evidence="8" id="KW-1185">Reference proteome</keyword>
<dbReference type="GO" id="GO:0005524">
    <property type="term" value="F:ATP binding"/>
    <property type="evidence" value="ECO:0007669"/>
    <property type="project" value="UniProtKB-KW"/>
</dbReference>
<name>A0A1E7YY69_9GAMM</name>
<evidence type="ECO:0000256" key="4">
    <source>
        <dbReference type="ARBA" id="ARBA00023136"/>
    </source>
</evidence>
<gene>
    <name evidence="6" type="primary">cydD</name>
    <name evidence="6" type="ORF">ACZ87_01550</name>
    <name evidence="5" type="ORF">BBW68_12665</name>
</gene>
<evidence type="ECO:0000313" key="5">
    <source>
        <dbReference type="EMBL" id="OFC61453.1"/>
    </source>
</evidence>
<keyword evidence="3" id="KW-1133">Transmembrane helix</keyword>
<keyword evidence="6" id="KW-0067">ATP-binding</keyword>
<accession>A0A1E7YY69</accession>
<proteinExistence type="predicted"/>
<keyword evidence="4" id="KW-0472">Membrane</keyword>
<dbReference type="EMBL" id="LJAM02000119">
    <property type="protein sequence ID" value="RAP71630.1"/>
    <property type="molecule type" value="Genomic_DNA"/>
</dbReference>
<dbReference type="Proteomes" id="UP000243534">
    <property type="component" value="Unassembled WGS sequence"/>
</dbReference>
<keyword evidence="2" id="KW-0812">Transmembrane</keyword>
<dbReference type="GO" id="GO:0005886">
    <property type="term" value="C:plasma membrane"/>
    <property type="evidence" value="ECO:0007669"/>
    <property type="project" value="UniProtKB-SubCell"/>
</dbReference>
<dbReference type="SUPFAM" id="SSF90123">
    <property type="entry name" value="ABC transporter transmembrane region"/>
    <property type="match status" value="1"/>
</dbReference>
<comment type="caution">
    <text evidence="5">The sequence shown here is derived from an EMBL/GenBank/DDBJ whole genome shotgun (WGS) entry which is preliminary data.</text>
</comment>
<protein>
    <submittedName>
        <fullName evidence="6">Transport ATP-binding cydD domain protein</fullName>
        <ecNumber evidence="6">3.6.3.-</ecNumber>
    </submittedName>
</protein>
<evidence type="ECO:0000256" key="3">
    <source>
        <dbReference type="ARBA" id="ARBA00022989"/>
    </source>
</evidence>
<comment type="subcellular location">
    <subcellularLocation>
        <location evidence="1">Cell membrane</location>
        <topology evidence="1">Multi-pass membrane protein</topology>
    </subcellularLocation>
</comment>
<organism evidence="5 7">
    <name type="scientific">Candidatus Erwinia dacicola</name>
    <dbReference type="NCBI Taxonomy" id="252393"/>
    <lineage>
        <taxon>Bacteria</taxon>
        <taxon>Pseudomonadati</taxon>
        <taxon>Pseudomonadota</taxon>
        <taxon>Gammaproteobacteria</taxon>
        <taxon>Enterobacterales</taxon>
        <taxon>Erwiniaceae</taxon>
        <taxon>Erwinia</taxon>
    </lineage>
</organism>
<sequence length="59" mass="6792">MLRQQVLNRLSDLSPAWVQGKPAGSWVTLLLEQIEEMQDYYARYLPQMMLAGIIPDESP</sequence>
<dbReference type="GO" id="GO:0016787">
    <property type="term" value="F:hydrolase activity"/>
    <property type="evidence" value="ECO:0007669"/>
    <property type="project" value="UniProtKB-KW"/>
</dbReference>
<evidence type="ECO:0000256" key="2">
    <source>
        <dbReference type="ARBA" id="ARBA00022692"/>
    </source>
</evidence>
<keyword evidence="6" id="KW-0378">Hydrolase</keyword>
<evidence type="ECO:0000313" key="7">
    <source>
        <dbReference type="Proteomes" id="UP000243534"/>
    </source>
</evidence>
<dbReference type="EC" id="3.6.3.-" evidence="6"/>
<reference evidence="6 8" key="2">
    <citation type="submission" date="2018-04" db="EMBL/GenBank/DDBJ databases">
        <title>Genomes of the Obligate Erwinia dacicola and Facultative Enterobacter sp. OLF Endosymbionts of the Olive Fruit fly, Bactrocera oleae.</title>
        <authorList>
            <person name="Estes A.M."/>
            <person name="Hearn D.J."/>
            <person name="Agarwal S."/>
            <person name="Pierson E.A."/>
            <person name="Dunning-Hotopp J.C."/>
        </authorList>
    </citation>
    <scope>NUCLEOTIDE SEQUENCE [LARGE SCALE GENOMIC DNA]</scope>
    <source>
        <strain evidence="6 8">Oroville</strain>
    </source>
</reference>
<reference evidence="5 7" key="1">
    <citation type="submission" date="2016-07" db="EMBL/GenBank/DDBJ databases">
        <authorList>
            <person name="Yuval B."/>
        </authorList>
    </citation>
    <scope>NUCLEOTIDE SEQUENCE [LARGE SCALE GENOMIC DNA]</scope>
    <source>
        <strain evidence="5 7">IL</strain>
    </source>
</reference>